<dbReference type="InterPro" id="IPR005302">
    <property type="entry name" value="MoCF_Sase_C"/>
</dbReference>
<dbReference type="EMBL" id="JANUCP010000001">
    <property type="protein sequence ID" value="MCS3918267.1"/>
    <property type="molecule type" value="Genomic_DNA"/>
</dbReference>
<dbReference type="PANTHER" id="PTHR36930:SF1">
    <property type="entry name" value="MOSC DOMAIN-CONTAINING PROTEIN"/>
    <property type="match status" value="1"/>
</dbReference>
<dbReference type="Gene3D" id="2.40.33.20">
    <property type="entry name" value="PK beta-barrel domain-like"/>
    <property type="match status" value="1"/>
</dbReference>
<dbReference type="PROSITE" id="PS51340">
    <property type="entry name" value="MOSC"/>
    <property type="match status" value="1"/>
</dbReference>
<dbReference type="Pfam" id="PF03473">
    <property type="entry name" value="MOSC"/>
    <property type="match status" value="1"/>
</dbReference>
<evidence type="ECO:0000313" key="3">
    <source>
        <dbReference type="Proteomes" id="UP001204798"/>
    </source>
</evidence>
<proteinExistence type="predicted"/>
<gene>
    <name evidence="2" type="ORF">M2350_000664</name>
</gene>
<dbReference type="SUPFAM" id="SSF50800">
    <property type="entry name" value="PK beta-barrel domain-like"/>
    <property type="match status" value="1"/>
</dbReference>
<evidence type="ECO:0000313" key="2">
    <source>
        <dbReference type="EMBL" id="MCS3918267.1"/>
    </source>
</evidence>
<name>A0ABT2EK02_9BACT</name>
<dbReference type="RefSeq" id="WP_259093890.1">
    <property type="nucleotide sequence ID" value="NZ_CP130454.1"/>
</dbReference>
<dbReference type="InterPro" id="IPR052716">
    <property type="entry name" value="MOSC_domain"/>
</dbReference>
<evidence type="ECO:0000259" key="1">
    <source>
        <dbReference type="PROSITE" id="PS51340"/>
    </source>
</evidence>
<comment type="caution">
    <text evidence="2">The sequence shown here is derived from an EMBL/GenBank/DDBJ whole genome shotgun (WGS) entry which is preliminary data.</text>
</comment>
<feature type="domain" description="MOSC" evidence="1">
    <location>
        <begin position="33"/>
        <end position="168"/>
    </location>
</feature>
<sequence length="177" mass="19450">MKREETQGKGGTEMWRGKVVAIFVAPEAAAPMKSVLEVKAVPGKGLEGDRYFNSVGTYSHRSGPDREVTLIELEAIEAVRRDYQIPLEPQETRRNIVTEGVPLNHLVGKTFKVGEVVLKGIRLCEPCQHFERLANKSGALKALVHRGGLRAQILTEGLIRVGDPIIPCDEEVAGNEN</sequence>
<dbReference type="PANTHER" id="PTHR36930">
    <property type="entry name" value="METAL-SULFUR CLUSTER BIOSYNTHESIS PROTEINS YUAD-RELATED"/>
    <property type="match status" value="1"/>
</dbReference>
<organism evidence="2 3">
    <name type="scientific">Candidatus Fervidibacter sacchari</name>
    <dbReference type="NCBI Taxonomy" id="1448929"/>
    <lineage>
        <taxon>Bacteria</taxon>
        <taxon>Candidatus Fervidibacterota</taxon>
        <taxon>Candidatus Fervidibacter</taxon>
    </lineage>
</organism>
<dbReference type="InterPro" id="IPR011037">
    <property type="entry name" value="Pyrv_Knase-like_insert_dom_sf"/>
</dbReference>
<accession>A0ABT2EK02</accession>
<protein>
    <submittedName>
        <fullName evidence="2">MOSC domain-containing protein YiiM</fullName>
    </submittedName>
</protein>
<reference evidence="2 3" key="1">
    <citation type="submission" date="2022-08" db="EMBL/GenBank/DDBJ databases">
        <title>Bacterial and archaeal communities from various locations to study Microbial Dark Matter (Phase II).</title>
        <authorList>
            <person name="Stepanauskas R."/>
        </authorList>
    </citation>
    <scope>NUCLEOTIDE SEQUENCE [LARGE SCALE GENOMIC DNA]</scope>
    <source>
        <strain evidence="2 3">PD1</strain>
    </source>
</reference>
<dbReference type="Proteomes" id="UP001204798">
    <property type="component" value="Unassembled WGS sequence"/>
</dbReference>
<keyword evidence="3" id="KW-1185">Reference proteome</keyword>